<reference evidence="2 3" key="1">
    <citation type="journal article" date="2022" name="Nat. Plants">
        <title>Genomes of leafy and leafless Platanthera orchids illuminate the evolution of mycoheterotrophy.</title>
        <authorList>
            <person name="Li M.H."/>
            <person name="Liu K.W."/>
            <person name="Li Z."/>
            <person name="Lu H.C."/>
            <person name="Ye Q.L."/>
            <person name="Zhang D."/>
            <person name="Wang J.Y."/>
            <person name="Li Y.F."/>
            <person name="Zhong Z.M."/>
            <person name="Liu X."/>
            <person name="Yu X."/>
            <person name="Liu D.K."/>
            <person name="Tu X.D."/>
            <person name="Liu B."/>
            <person name="Hao Y."/>
            <person name="Liao X.Y."/>
            <person name="Jiang Y.T."/>
            <person name="Sun W.H."/>
            <person name="Chen J."/>
            <person name="Chen Y.Q."/>
            <person name="Ai Y."/>
            <person name="Zhai J.W."/>
            <person name="Wu S.S."/>
            <person name="Zhou Z."/>
            <person name="Hsiao Y.Y."/>
            <person name="Wu W.L."/>
            <person name="Chen Y.Y."/>
            <person name="Lin Y.F."/>
            <person name="Hsu J.L."/>
            <person name="Li C.Y."/>
            <person name="Wang Z.W."/>
            <person name="Zhao X."/>
            <person name="Zhong W.Y."/>
            <person name="Ma X.K."/>
            <person name="Ma L."/>
            <person name="Huang J."/>
            <person name="Chen G.Z."/>
            <person name="Huang M.Z."/>
            <person name="Huang L."/>
            <person name="Peng D.H."/>
            <person name="Luo Y.B."/>
            <person name="Zou S.Q."/>
            <person name="Chen S.P."/>
            <person name="Lan S."/>
            <person name="Tsai W.C."/>
            <person name="Van de Peer Y."/>
            <person name="Liu Z.J."/>
        </authorList>
    </citation>
    <scope>NUCLEOTIDE SEQUENCE [LARGE SCALE GENOMIC DNA]</scope>
    <source>
        <strain evidence="2">Lor288</strain>
    </source>
</reference>
<dbReference type="InterPro" id="IPR004861">
    <property type="entry name" value="Siw14-like"/>
</dbReference>
<protein>
    <recommendedName>
        <fullName evidence="4">Secreted protein</fullName>
    </recommendedName>
</protein>
<keyword evidence="1" id="KW-0732">Signal</keyword>
<sequence length="113" mass="12425">MSLSAAAVIASSSAPALAIVAVPQAQIPPTVVLAIDLSGKVPLNINDLLFFKKSEPESTHIPRSFMPRHRIGFLVSCFRKPQSWCKSAVLEEYQRFAIYQCHSSSGRPTREDL</sequence>
<comment type="caution">
    <text evidence="2">The sequence shown here is derived from an EMBL/GenBank/DDBJ whole genome shotgun (WGS) entry which is preliminary data.</text>
</comment>
<accession>A0ABR2MV25</accession>
<proteinExistence type="predicted"/>
<evidence type="ECO:0008006" key="4">
    <source>
        <dbReference type="Google" id="ProtNLM"/>
    </source>
</evidence>
<evidence type="ECO:0000313" key="2">
    <source>
        <dbReference type="EMBL" id="KAK8967803.1"/>
    </source>
</evidence>
<keyword evidence="3" id="KW-1185">Reference proteome</keyword>
<evidence type="ECO:0000256" key="1">
    <source>
        <dbReference type="SAM" id="SignalP"/>
    </source>
</evidence>
<gene>
    <name evidence="2" type="ORF">KSP40_PGU013241</name>
</gene>
<name>A0ABR2MV25_9ASPA</name>
<feature type="signal peptide" evidence="1">
    <location>
        <begin position="1"/>
        <end position="18"/>
    </location>
</feature>
<dbReference type="Proteomes" id="UP001412067">
    <property type="component" value="Unassembled WGS sequence"/>
</dbReference>
<organism evidence="2 3">
    <name type="scientific">Platanthera guangdongensis</name>
    <dbReference type="NCBI Taxonomy" id="2320717"/>
    <lineage>
        <taxon>Eukaryota</taxon>
        <taxon>Viridiplantae</taxon>
        <taxon>Streptophyta</taxon>
        <taxon>Embryophyta</taxon>
        <taxon>Tracheophyta</taxon>
        <taxon>Spermatophyta</taxon>
        <taxon>Magnoliopsida</taxon>
        <taxon>Liliopsida</taxon>
        <taxon>Asparagales</taxon>
        <taxon>Orchidaceae</taxon>
        <taxon>Orchidoideae</taxon>
        <taxon>Orchideae</taxon>
        <taxon>Orchidinae</taxon>
        <taxon>Platanthera</taxon>
    </lineage>
</organism>
<dbReference type="EMBL" id="JBBWWR010000004">
    <property type="protein sequence ID" value="KAK8967803.1"/>
    <property type="molecule type" value="Genomic_DNA"/>
</dbReference>
<dbReference type="Pfam" id="PF03162">
    <property type="entry name" value="Y_phosphatase2"/>
    <property type="match status" value="1"/>
</dbReference>
<evidence type="ECO:0000313" key="3">
    <source>
        <dbReference type="Proteomes" id="UP001412067"/>
    </source>
</evidence>
<feature type="chain" id="PRO_5045833094" description="Secreted protein" evidence="1">
    <location>
        <begin position="19"/>
        <end position="113"/>
    </location>
</feature>